<keyword evidence="2" id="KW-0812">Transmembrane</keyword>
<evidence type="ECO:0000313" key="7">
    <source>
        <dbReference type="Proteomes" id="UP000626092"/>
    </source>
</evidence>
<comment type="subcellular location">
    <subcellularLocation>
        <location evidence="1">Membrane</location>
        <topology evidence="1">Multi-pass membrane protein</topology>
    </subcellularLocation>
</comment>
<dbReference type="Proteomes" id="UP000626092">
    <property type="component" value="Unassembled WGS sequence"/>
</dbReference>
<dbReference type="OrthoDB" id="5348404at2759"/>
<proteinExistence type="predicted"/>
<feature type="compositionally biased region" description="Low complexity" evidence="5">
    <location>
        <begin position="169"/>
        <end position="185"/>
    </location>
</feature>
<dbReference type="InterPro" id="IPR005178">
    <property type="entry name" value="Ostalpha/TMEM184C"/>
</dbReference>
<reference evidence="6" key="1">
    <citation type="submission" date="2019-11" db="EMBL/GenBank/DDBJ databases">
        <authorList>
            <person name="Liu Y."/>
            <person name="Hou J."/>
            <person name="Li T.-Q."/>
            <person name="Guan C.-H."/>
            <person name="Wu X."/>
            <person name="Wu H.-Z."/>
            <person name="Ling F."/>
            <person name="Zhang R."/>
            <person name="Shi X.-G."/>
            <person name="Ren J.-P."/>
            <person name="Chen E.-F."/>
            <person name="Sun J.-M."/>
        </authorList>
    </citation>
    <scope>NUCLEOTIDE SEQUENCE</scope>
    <source>
        <strain evidence="6">Adult_tree_wgs_1</strain>
        <tissue evidence="6">Leaves</tissue>
    </source>
</reference>
<accession>A0A834GYX2</accession>
<dbReference type="EMBL" id="WJXA01000005">
    <property type="protein sequence ID" value="KAF7142383.1"/>
    <property type="molecule type" value="Genomic_DNA"/>
</dbReference>
<feature type="region of interest" description="Disordered" evidence="5">
    <location>
        <begin position="169"/>
        <end position="190"/>
    </location>
</feature>
<protein>
    <submittedName>
        <fullName evidence="6">Uncharacterized protein</fullName>
    </submittedName>
</protein>
<keyword evidence="7" id="KW-1185">Reference proteome</keyword>
<gene>
    <name evidence="6" type="ORF">RHSIM_Rhsim05G0116900</name>
</gene>
<keyword evidence="3" id="KW-1133">Transmembrane helix</keyword>
<evidence type="ECO:0000256" key="3">
    <source>
        <dbReference type="ARBA" id="ARBA00022989"/>
    </source>
</evidence>
<dbReference type="Pfam" id="PF03619">
    <property type="entry name" value="Solute_trans_a"/>
    <property type="match status" value="1"/>
</dbReference>
<evidence type="ECO:0000256" key="5">
    <source>
        <dbReference type="SAM" id="MobiDB-lite"/>
    </source>
</evidence>
<dbReference type="PANTHER" id="PTHR23423">
    <property type="entry name" value="ORGANIC SOLUTE TRANSPORTER-RELATED"/>
    <property type="match status" value="1"/>
</dbReference>
<evidence type="ECO:0000256" key="1">
    <source>
        <dbReference type="ARBA" id="ARBA00004141"/>
    </source>
</evidence>
<evidence type="ECO:0000313" key="6">
    <source>
        <dbReference type="EMBL" id="KAF7142383.1"/>
    </source>
</evidence>
<dbReference type="AlphaFoldDB" id="A0A834GYX2"/>
<keyword evidence="4" id="KW-0472">Membrane</keyword>
<evidence type="ECO:0000256" key="2">
    <source>
        <dbReference type="ARBA" id="ARBA00022692"/>
    </source>
</evidence>
<dbReference type="GO" id="GO:0016020">
    <property type="term" value="C:membrane"/>
    <property type="evidence" value="ECO:0007669"/>
    <property type="project" value="UniProtKB-SubCell"/>
</dbReference>
<evidence type="ECO:0000256" key="4">
    <source>
        <dbReference type="ARBA" id="ARBA00023136"/>
    </source>
</evidence>
<name>A0A834GYX2_RHOSS</name>
<comment type="caution">
    <text evidence="6">The sequence shown here is derived from an EMBL/GenBank/DDBJ whole genome shotgun (WGS) entry which is preliminary data.</text>
</comment>
<organism evidence="6 7">
    <name type="scientific">Rhododendron simsii</name>
    <name type="common">Sims's rhododendron</name>
    <dbReference type="NCBI Taxonomy" id="118357"/>
    <lineage>
        <taxon>Eukaryota</taxon>
        <taxon>Viridiplantae</taxon>
        <taxon>Streptophyta</taxon>
        <taxon>Embryophyta</taxon>
        <taxon>Tracheophyta</taxon>
        <taxon>Spermatophyta</taxon>
        <taxon>Magnoliopsida</taxon>
        <taxon>eudicotyledons</taxon>
        <taxon>Gunneridae</taxon>
        <taxon>Pentapetalae</taxon>
        <taxon>asterids</taxon>
        <taxon>Ericales</taxon>
        <taxon>Ericaceae</taxon>
        <taxon>Ericoideae</taxon>
        <taxon>Rhodoreae</taxon>
        <taxon>Rhododendron</taxon>
    </lineage>
</organism>
<sequence>MGGRPRSCCLKLKWSSSEAKLLSDDVLLSSHSIRWGVLVFLAAKSGFIKDAEEAAEFQNFIICVEMLIAAVGHLYAFPYKEYAGANIGGSCGFSGSLAHALKLNDFYHDTVHQFAPTYHDYVLYNNNSDGEEGQKKYRSRTFVPTGSEMDTVRNNKHTVSNKLDEVQLSSLSSSGSSTPQHSGPTNDAKNAEAMNSSLLMDVSNSDSVPYDITTLIDIDMSSYSPKVPSANKPGNS</sequence>